<protein>
    <submittedName>
        <fullName evidence="7">Uncharacterized protein</fullName>
    </submittedName>
</protein>
<evidence type="ECO:0000256" key="3">
    <source>
        <dbReference type="ARBA" id="ARBA00022833"/>
    </source>
</evidence>
<dbReference type="InterPro" id="IPR000795">
    <property type="entry name" value="T_Tr_GTP-bd_dom"/>
</dbReference>
<accession>A0A8S1L8K2</accession>
<dbReference type="GO" id="GO:0005525">
    <property type="term" value="F:GTP binding"/>
    <property type="evidence" value="ECO:0007669"/>
    <property type="project" value="InterPro"/>
</dbReference>
<dbReference type="GO" id="GO:0003746">
    <property type="term" value="F:translation elongation factor activity"/>
    <property type="evidence" value="ECO:0007669"/>
    <property type="project" value="TreeGrafter"/>
</dbReference>
<keyword evidence="3" id="KW-0862">Zinc</keyword>
<name>A0A8S1L8K2_PARPR</name>
<keyword evidence="1" id="KW-0479">Metal-binding</keyword>
<comment type="caution">
    <text evidence="7">The sequence shown here is derived from an EMBL/GenBank/DDBJ whole genome shotgun (WGS) entry which is preliminary data.</text>
</comment>
<evidence type="ECO:0000313" key="7">
    <source>
        <dbReference type="EMBL" id="CAD8061913.1"/>
    </source>
</evidence>
<dbReference type="PROSITE" id="PS50865">
    <property type="entry name" value="ZF_MYND_2"/>
    <property type="match status" value="1"/>
</dbReference>
<dbReference type="FunFam" id="2.40.30.10:FF:000102">
    <property type="entry name" value="Translation elongation factor Tu"/>
    <property type="match status" value="1"/>
</dbReference>
<reference evidence="7" key="1">
    <citation type="submission" date="2021-01" db="EMBL/GenBank/DDBJ databases">
        <authorList>
            <consortium name="Genoscope - CEA"/>
            <person name="William W."/>
        </authorList>
    </citation>
    <scope>NUCLEOTIDE SEQUENCE</scope>
</reference>
<dbReference type="Pfam" id="PF00009">
    <property type="entry name" value="GTP_EFTU"/>
    <property type="match status" value="1"/>
</dbReference>
<dbReference type="CDD" id="cd03708">
    <property type="entry name" value="GTPBP_III"/>
    <property type="match status" value="1"/>
</dbReference>
<evidence type="ECO:0000256" key="4">
    <source>
        <dbReference type="PROSITE-ProRule" id="PRU00134"/>
    </source>
</evidence>
<dbReference type="PANTHER" id="PTHR43721:SF9">
    <property type="entry name" value="GTP-BINDING PROTEIN 1"/>
    <property type="match status" value="1"/>
</dbReference>
<dbReference type="PANTHER" id="PTHR43721">
    <property type="entry name" value="ELONGATION FACTOR TU-RELATED"/>
    <property type="match status" value="1"/>
</dbReference>
<dbReference type="EMBL" id="CAJJDM010000031">
    <property type="protein sequence ID" value="CAD8061913.1"/>
    <property type="molecule type" value="Genomic_DNA"/>
</dbReference>
<keyword evidence="8" id="KW-1185">Reference proteome</keyword>
<evidence type="ECO:0000259" key="5">
    <source>
        <dbReference type="PROSITE" id="PS50865"/>
    </source>
</evidence>
<organism evidence="7 8">
    <name type="scientific">Paramecium primaurelia</name>
    <dbReference type="NCBI Taxonomy" id="5886"/>
    <lineage>
        <taxon>Eukaryota</taxon>
        <taxon>Sar</taxon>
        <taxon>Alveolata</taxon>
        <taxon>Ciliophora</taxon>
        <taxon>Intramacronucleata</taxon>
        <taxon>Oligohymenophorea</taxon>
        <taxon>Peniculida</taxon>
        <taxon>Parameciidae</taxon>
        <taxon>Paramecium</taxon>
    </lineage>
</organism>
<dbReference type="AlphaFoldDB" id="A0A8S1L8K2"/>
<proteinExistence type="predicted"/>
<dbReference type="GO" id="GO:0008270">
    <property type="term" value="F:zinc ion binding"/>
    <property type="evidence" value="ECO:0007669"/>
    <property type="project" value="UniProtKB-KW"/>
</dbReference>
<dbReference type="FunFam" id="3.40.50.300:FF:001865">
    <property type="entry name" value="GTP-binding protein"/>
    <property type="match status" value="1"/>
</dbReference>
<dbReference type="InterPro" id="IPR050055">
    <property type="entry name" value="EF-Tu_GTPase"/>
</dbReference>
<dbReference type="PROSITE" id="PS51722">
    <property type="entry name" value="G_TR_2"/>
    <property type="match status" value="1"/>
</dbReference>
<evidence type="ECO:0000256" key="1">
    <source>
        <dbReference type="ARBA" id="ARBA00022723"/>
    </source>
</evidence>
<feature type="domain" description="MYND-type" evidence="5">
    <location>
        <begin position="486"/>
        <end position="523"/>
    </location>
</feature>
<dbReference type="GO" id="GO:0003924">
    <property type="term" value="F:GTPase activity"/>
    <property type="evidence" value="ECO:0007669"/>
    <property type="project" value="InterPro"/>
</dbReference>
<dbReference type="Proteomes" id="UP000688137">
    <property type="component" value="Unassembled WGS sequence"/>
</dbReference>
<sequence>MQVQRLEHSKLAIIGNVDSGKSTLVGVLTKGILDDGRGGARERVFNYKHEKENGRTSSVAQEIMGFDENLKQVLPERFNQNKNKYWSLVVEKSKKIVTFLDLCGHEKYLKTTIFGLVAMIPDYSLIIVGANMGVSKMTREHLGVSLFLKIPFAIVLTKIDIAPQNVYNETIENIKALIRSPAIKRTAVVFDEKSGMDEIDKWAALMHGNNVVPIFQVSSVTGNGLSQLARFISRVPNRDDINKAYQSVNDPFQFDIQENFNVPGVGVVVSGIVRSGKAGLNQHTLLGPDKGKTFKPVTIKSIHINRVAVESAQVGEFACFALKPSKAGDKLDRADFRKGMILIDPAVKPEPVIEFEANIHVLHHPTTMSHGYQAVMHCGVIRQAVEMKKIFQHEVLRTGDVDTVRLRFLYAAEYLKTEQILVIREGRTKIFGYISKLITDKQLEDEKKVQVIPNQRYFAQPKQDQLVMRCEPLAIVLFKEFRANHCNYCLQGSQTNRCSICKQYFYCSVSCQKNDWKQHKIECQLLSKINKEMPCNMLILIRLFQNNIDIQNFYGDVDKNIDQQTYQQFFDCAAYIVKIGQLDNESFGKLMSIQVKIHLNTFTVTDINGDTLGIALYTPANFLNHKCIKTSLKQKNVANCSHFFNQRQLIITTNNSFIQNENDPQELCISYGNIINFKDRQKFLQQQYGFICDCDRCQQEQTDTNNQEDIDQLNLKQQEYLTLLNQQKFKKAFLILEEIIILMPKYYDNDKHPYIGWKMNEASKLGFHLNYLLKAENYSIQAIKLLEPYYLENEQFKELLGRLKDIKAEIKMQK</sequence>
<evidence type="ECO:0000313" key="8">
    <source>
        <dbReference type="Proteomes" id="UP000688137"/>
    </source>
</evidence>
<dbReference type="InterPro" id="IPR002893">
    <property type="entry name" value="Znf_MYND"/>
</dbReference>
<dbReference type="Pfam" id="PF01753">
    <property type="entry name" value="zf-MYND"/>
    <property type="match status" value="1"/>
</dbReference>
<dbReference type="FunFam" id="2.40.30.10:FF:000239">
    <property type="entry name" value="Elongation factor 1-alpha, putative (TuF-2)"/>
    <property type="match status" value="1"/>
</dbReference>
<feature type="domain" description="Tr-type G" evidence="6">
    <location>
        <begin position="6"/>
        <end position="240"/>
    </location>
</feature>
<evidence type="ECO:0000259" key="6">
    <source>
        <dbReference type="PROSITE" id="PS51722"/>
    </source>
</evidence>
<keyword evidence="2 4" id="KW-0863">Zinc-finger</keyword>
<evidence type="ECO:0000256" key="2">
    <source>
        <dbReference type="ARBA" id="ARBA00022771"/>
    </source>
</evidence>
<gene>
    <name evidence="7" type="ORF">PPRIM_AZ9-3.1.T0320235</name>
</gene>